<accession>A0A1W1H4K7</accession>
<proteinExistence type="predicted"/>
<name>A0A1W1H4K7_9BACT</name>
<evidence type="ECO:0000313" key="1">
    <source>
        <dbReference type="EMBL" id="SLM27410.1"/>
    </source>
</evidence>
<gene>
    <name evidence="1" type="ORF">MTBBW1_10069</name>
</gene>
<sequence length="52" mass="6093">MEIKIMKRFLNGQMQPYTGQKMKEGTVFALNPDKQIVKNKTYMKNECEKSGH</sequence>
<keyword evidence="2" id="KW-1185">Reference proteome</keyword>
<dbReference type="Proteomes" id="UP000191931">
    <property type="component" value="Unassembled WGS sequence"/>
</dbReference>
<protein>
    <submittedName>
        <fullName evidence="1">Uncharacterized protein</fullName>
    </submittedName>
</protein>
<evidence type="ECO:0000313" key="2">
    <source>
        <dbReference type="Proteomes" id="UP000191931"/>
    </source>
</evidence>
<dbReference type="AlphaFoldDB" id="A0A1W1H4K7"/>
<dbReference type="EMBL" id="FWEV01000001">
    <property type="protein sequence ID" value="SLM27410.1"/>
    <property type="molecule type" value="Genomic_DNA"/>
</dbReference>
<reference evidence="1 2" key="1">
    <citation type="submission" date="2017-03" db="EMBL/GenBank/DDBJ databases">
        <authorList>
            <person name="Afonso C.L."/>
            <person name="Miller P.J."/>
            <person name="Scott M.A."/>
            <person name="Spackman E."/>
            <person name="Goraichik I."/>
            <person name="Dimitrov K.M."/>
            <person name="Suarez D.L."/>
            <person name="Swayne D.E."/>
        </authorList>
    </citation>
    <scope>NUCLEOTIDE SEQUENCE [LARGE SCALE GENOMIC DNA]</scope>
    <source>
        <strain evidence="1">PRJEB14757</strain>
    </source>
</reference>
<organism evidence="1 2">
    <name type="scientific">Desulfamplus magnetovallimortis</name>
    <dbReference type="NCBI Taxonomy" id="1246637"/>
    <lineage>
        <taxon>Bacteria</taxon>
        <taxon>Pseudomonadati</taxon>
        <taxon>Thermodesulfobacteriota</taxon>
        <taxon>Desulfobacteria</taxon>
        <taxon>Desulfobacterales</taxon>
        <taxon>Desulfobacteraceae</taxon>
        <taxon>Desulfamplus</taxon>
    </lineage>
</organism>